<reference evidence="1" key="1">
    <citation type="submission" date="2014-09" db="EMBL/GenBank/DDBJ databases">
        <authorList>
            <person name="Magalhaes I.L.F."/>
            <person name="Oliveira U."/>
            <person name="Santos F.R."/>
            <person name="Vidigal T.H.D.A."/>
            <person name="Brescovit A.D."/>
            <person name="Santos A.J."/>
        </authorList>
    </citation>
    <scope>NUCLEOTIDE SEQUENCE</scope>
    <source>
        <tissue evidence="1">Shoot tissue taken approximately 20 cm above the soil surface</tissue>
    </source>
</reference>
<accession>A0A0A8ZLB1</accession>
<name>A0A0A8ZLB1_ARUDO</name>
<protein>
    <submittedName>
        <fullName evidence="1">Uncharacterized protein</fullName>
    </submittedName>
</protein>
<dbReference type="EMBL" id="GBRH01257706">
    <property type="protein sequence ID" value="JAD40189.1"/>
    <property type="molecule type" value="Transcribed_RNA"/>
</dbReference>
<dbReference type="AlphaFoldDB" id="A0A0A8ZLB1"/>
<proteinExistence type="predicted"/>
<evidence type="ECO:0000313" key="1">
    <source>
        <dbReference type="EMBL" id="JAD40189.1"/>
    </source>
</evidence>
<reference evidence="1" key="2">
    <citation type="journal article" date="2015" name="Data Brief">
        <title>Shoot transcriptome of the giant reed, Arundo donax.</title>
        <authorList>
            <person name="Barrero R.A."/>
            <person name="Guerrero F.D."/>
            <person name="Moolhuijzen P."/>
            <person name="Goolsby J.A."/>
            <person name="Tidwell J."/>
            <person name="Bellgard S.E."/>
            <person name="Bellgard M.I."/>
        </authorList>
    </citation>
    <scope>NUCLEOTIDE SEQUENCE</scope>
    <source>
        <tissue evidence="1">Shoot tissue taken approximately 20 cm above the soil surface</tissue>
    </source>
</reference>
<organism evidence="1">
    <name type="scientific">Arundo donax</name>
    <name type="common">Giant reed</name>
    <name type="synonym">Donax arundinaceus</name>
    <dbReference type="NCBI Taxonomy" id="35708"/>
    <lineage>
        <taxon>Eukaryota</taxon>
        <taxon>Viridiplantae</taxon>
        <taxon>Streptophyta</taxon>
        <taxon>Embryophyta</taxon>
        <taxon>Tracheophyta</taxon>
        <taxon>Spermatophyta</taxon>
        <taxon>Magnoliopsida</taxon>
        <taxon>Liliopsida</taxon>
        <taxon>Poales</taxon>
        <taxon>Poaceae</taxon>
        <taxon>PACMAD clade</taxon>
        <taxon>Arundinoideae</taxon>
        <taxon>Arundineae</taxon>
        <taxon>Arundo</taxon>
    </lineage>
</organism>
<sequence>MLEDGNRRISDKRDIEQHIYEFYKKLFGKVDRGEATIASDDWTHIQVSKAANEQLTRPLQWKRLSLLSEIYRLFSLRSAGVYLDTC</sequence>